<gene>
    <name evidence="2" type="ordered locus">Igag_0559</name>
</gene>
<dbReference type="HOGENOM" id="CLU_031317_3_2_2"/>
<name>E0SSC3_IGNAA</name>
<dbReference type="BioCyc" id="IAGG583356:GHAH-561-MONOMER"/>
<dbReference type="InterPro" id="IPR001279">
    <property type="entry name" value="Metallo-B-lactamas"/>
</dbReference>
<accession>E0SSC3</accession>
<sequence>MVSMKIVFIGVGGWISSHRLGHTSILVVSRDTSILLDAGECVYRMLREFGVDICGVSNIVVTHRHGDHILGLPTYIQMYRWSGCRDTLNIYSLNDVISSIKHFLDFVGVDIQRSDARFIDIEERSLSIGDLYIEAMRTCHSIPSIAVKVCDENKCIVYTGDTRFCEKLVEFSRGCDILIHEASGYEENAGLYGHSNLYEAIDIAVKASVKMFIPIHFYRDIPMIRADIARKLGEAGIDLVIPYPGYTIEI</sequence>
<dbReference type="CDD" id="cd16272">
    <property type="entry name" value="RNaseZ_MBL-fold"/>
    <property type="match status" value="1"/>
</dbReference>
<reference evidence="2 3" key="1">
    <citation type="journal article" date="2010" name="Stand. Genomic Sci.">
        <title>Complete genome sequence of Ignisphaera aggregans type strain (AQ1.S1).</title>
        <authorList>
            <person name="Goker M."/>
            <person name="Held B."/>
            <person name="Lapidus A."/>
            <person name="Nolan M."/>
            <person name="Spring S."/>
            <person name="Yasawong M."/>
            <person name="Lucas S."/>
            <person name="Glavina Del Rio T."/>
            <person name="Tice H."/>
            <person name="Cheng J.F."/>
            <person name="Goodwin L."/>
            <person name="Tapia R."/>
            <person name="Pitluck S."/>
            <person name="Liolios K."/>
            <person name="Ivanova N."/>
            <person name="Mavromatis K."/>
            <person name="Mikhailova N."/>
            <person name="Pati A."/>
            <person name="Chen A."/>
            <person name="Palaniappan K."/>
            <person name="Brambilla E."/>
            <person name="Land M."/>
            <person name="Hauser L."/>
            <person name="Chang Y.J."/>
            <person name="Jeffries C.D."/>
            <person name="Brettin T."/>
            <person name="Detter J.C."/>
            <person name="Han C."/>
            <person name="Rohde M."/>
            <person name="Sikorski J."/>
            <person name="Woyke T."/>
            <person name="Bristow J."/>
            <person name="Eisen J.A."/>
            <person name="Markowitz V."/>
            <person name="Hugenholtz P."/>
            <person name="Kyrpides N.C."/>
            <person name="Klenk H.P."/>
        </authorList>
    </citation>
    <scope>NUCLEOTIDE SEQUENCE [LARGE SCALE GENOMIC DNA]</scope>
    <source>
        <strain evidence="3">DSM 17230 / JCM 13409 / AQ1.S1</strain>
    </source>
</reference>
<evidence type="ECO:0000313" key="3">
    <source>
        <dbReference type="Proteomes" id="UP000001304"/>
    </source>
</evidence>
<keyword evidence="3" id="KW-1185">Reference proteome</keyword>
<dbReference type="Gene3D" id="3.60.15.10">
    <property type="entry name" value="Ribonuclease Z/Hydroxyacylglutathione hydrolase-like"/>
    <property type="match status" value="1"/>
</dbReference>
<dbReference type="EMBL" id="CP002098">
    <property type="protein sequence ID" value="ADM27395.1"/>
    <property type="molecule type" value="Genomic_DNA"/>
</dbReference>
<organism evidence="2 3">
    <name type="scientific">Ignisphaera aggregans (strain DSM 17230 / JCM 13409 / AQ1.S1)</name>
    <dbReference type="NCBI Taxonomy" id="583356"/>
    <lineage>
        <taxon>Archaea</taxon>
        <taxon>Thermoproteota</taxon>
        <taxon>Thermoprotei</taxon>
        <taxon>Desulfurococcales</taxon>
        <taxon>Desulfurococcaceae</taxon>
        <taxon>Ignisphaera</taxon>
    </lineage>
</organism>
<proteinExistence type="predicted"/>
<dbReference type="SUPFAM" id="SSF56281">
    <property type="entry name" value="Metallo-hydrolase/oxidoreductase"/>
    <property type="match status" value="1"/>
</dbReference>
<evidence type="ECO:0000259" key="1">
    <source>
        <dbReference type="SMART" id="SM00849"/>
    </source>
</evidence>
<dbReference type="PANTHER" id="PTHR46018">
    <property type="entry name" value="ZINC PHOSPHODIESTERASE ELAC PROTEIN 1"/>
    <property type="match status" value="1"/>
</dbReference>
<protein>
    <submittedName>
        <fullName evidence="2">Beta-lactamase domain protein</fullName>
    </submittedName>
</protein>
<dbReference type="Pfam" id="PF23023">
    <property type="entry name" value="Anti-Pycsar_Apyc1"/>
    <property type="match status" value="1"/>
</dbReference>
<dbReference type="GO" id="GO:0042781">
    <property type="term" value="F:3'-tRNA processing endoribonuclease activity"/>
    <property type="evidence" value="ECO:0007669"/>
    <property type="project" value="TreeGrafter"/>
</dbReference>
<feature type="domain" description="Metallo-beta-lactamase" evidence="1">
    <location>
        <begin position="21"/>
        <end position="216"/>
    </location>
</feature>
<dbReference type="SMART" id="SM00849">
    <property type="entry name" value="Lactamase_B"/>
    <property type="match status" value="1"/>
</dbReference>
<dbReference type="InterPro" id="IPR036866">
    <property type="entry name" value="RibonucZ/Hydroxyglut_hydro"/>
</dbReference>
<dbReference type="Proteomes" id="UP000001304">
    <property type="component" value="Chromosome"/>
</dbReference>
<dbReference type="KEGG" id="iag:Igag_0559"/>
<dbReference type="AlphaFoldDB" id="E0SSC3"/>
<dbReference type="PANTHER" id="PTHR46018:SF2">
    <property type="entry name" value="ZINC PHOSPHODIESTERASE ELAC PROTEIN 1"/>
    <property type="match status" value="1"/>
</dbReference>
<evidence type="ECO:0000313" key="2">
    <source>
        <dbReference type="EMBL" id="ADM27395.1"/>
    </source>
</evidence>